<feature type="compositionally biased region" description="Polar residues" evidence="1">
    <location>
        <begin position="45"/>
        <end position="59"/>
    </location>
</feature>
<feature type="non-terminal residue" evidence="2">
    <location>
        <position position="1"/>
    </location>
</feature>
<name>A0AAD9EZP1_DISEL</name>
<gene>
    <name evidence="2" type="ORF">KUDE01_024146</name>
</gene>
<accession>A0AAD9EZP1</accession>
<proteinExistence type="predicted"/>
<evidence type="ECO:0000313" key="2">
    <source>
        <dbReference type="EMBL" id="KAK1883372.1"/>
    </source>
</evidence>
<evidence type="ECO:0000313" key="3">
    <source>
        <dbReference type="Proteomes" id="UP001228049"/>
    </source>
</evidence>
<reference evidence="2" key="1">
    <citation type="submission" date="2023-04" db="EMBL/GenBank/DDBJ databases">
        <title>Chromosome-level genome of Chaenocephalus aceratus.</title>
        <authorList>
            <person name="Park H."/>
        </authorList>
    </citation>
    <scope>NUCLEOTIDE SEQUENCE</scope>
    <source>
        <strain evidence="2">DE</strain>
        <tissue evidence="2">Muscle</tissue>
    </source>
</reference>
<protein>
    <submittedName>
        <fullName evidence="2">DNA polymerase</fullName>
    </submittedName>
</protein>
<dbReference type="Proteomes" id="UP001228049">
    <property type="component" value="Unassembled WGS sequence"/>
</dbReference>
<feature type="region of interest" description="Disordered" evidence="1">
    <location>
        <begin position="1"/>
        <end position="115"/>
    </location>
</feature>
<evidence type="ECO:0000256" key="1">
    <source>
        <dbReference type="SAM" id="MobiDB-lite"/>
    </source>
</evidence>
<feature type="non-terminal residue" evidence="2">
    <location>
        <position position="196"/>
    </location>
</feature>
<feature type="compositionally biased region" description="Basic and acidic residues" evidence="1">
    <location>
        <begin position="128"/>
        <end position="140"/>
    </location>
</feature>
<feature type="region of interest" description="Disordered" evidence="1">
    <location>
        <begin position="128"/>
        <end position="151"/>
    </location>
</feature>
<dbReference type="EMBL" id="JASDAP010000023">
    <property type="protein sequence ID" value="KAK1883372.1"/>
    <property type="molecule type" value="Genomic_DNA"/>
</dbReference>
<keyword evidence="3" id="KW-1185">Reference proteome</keyword>
<organism evidence="2 3">
    <name type="scientific">Dissostichus eleginoides</name>
    <name type="common">Patagonian toothfish</name>
    <name type="synonym">Dissostichus amissus</name>
    <dbReference type="NCBI Taxonomy" id="100907"/>
    <lineage>
        <taxon>Eukaryota</taxon>
        <taxon>Metazoa</taxon>
        <taxon>Chordata</taxon>
        <taxon>Craniata</taxon>
        <taxon>Vertebrata</taxon>
        <taxon>Euteleostomi</taxon>
        <taxon>Actinopterygii</taxon>
        <taxon>Neopterygii</taxon>
        <taxon>Teleostei</taxon>
        <taxon>Neoteleostei</taxon>
        <taxon>Acanthomorphata</taxon>
        <taxon>Eupercaria</taxon>
        <taxon>Perciformes</taxon>
        <taxon>Notothenioidei</taxon>
        <taxon>Nototheniidae</taxon>
        <taxon>Dissostichus</taxon>
    </lineage>
</organism>
<comment type="caution">
    <text evidence="2">The sequence shown here is derived from an EMBL/GenBank/DDBJ whole genome shotgun (WGS) entry which is preliminary data.</text>
</comment>
<feature type="compositionally biased region" description="Low complexity" evidence="1">
    <location>
        <begin position="1"/>
        <end position="10"/>
    </location>
</feature>
<dbReference type="AlphaFoldDB" id="A0AAD9EZP1"/>
<sequence length="196" mass="21135">SAVRRPGSEPGPRPRPEATCWQGTEKPSESDGGQFPSHPGRPGPETSSEGAHLTPNPQEIQAGFTPLHPLPSLPLHPVIHPSIPPSLPASRRQKSPVNSKHLYGQGPIRGPPFPEPAQMKFYSLHEKITGGGGEKTENKVKQTVGEDQGREEMRATCQHGIMVHKSPLLCPQSVSDKLVQTRKATGSDAACHLERV</sequence>